<organism evidence="2 3">
    <name type="scientific">Porphyra umbilicalis</name>
    <name type="common">Purple laver</name>
    <name type="synonym">Red alga</name>
    <dbReference type="NCBI Taxonomy" id="2786"/>
    <lineage>
        <taxon>Eukaryota</taxon>
        <taxon>Rhodophyta</taxon>
        <taxon>Bangiophyceae</taxon>
        <taxon>Bangiales</taxon>
        <taxon>Bangiaceae</taxon>
        <taxon>Porphyra</taxon>
    </lineage>
</organism>
<feature type="compositionally biased region" description="Low complexity" evidence="1">
    <location>
        <begin position="30"/>
        <end position="42"/>
    </location>
</feature>
<dbReference type="Proteomes" id="UP000218209">
    <property type="component" value="Unassembled WGS sequence"/>
</dbReference>
<accession>A0A1X6PDT5</accession>
<dbReference type="AlphaFoldDB" id="A0A1X6PDT5"/>
<protein>
    <submittedName>
        <fullName evidence="2">Uncharacterized protein</fullName>
    </submittedName>
</protein>
<evidence type="ECO:0000256" key="1">
    <source>
        <dbReference type="SAM" id="MobiDB-lite"/>
    </source>
</evidence>
<proteinExistence type="predicted"/>
<keyword evidence="3" id="KW-1185">Reference proteome</keyword>
<name>A0A1X6PDT5_PORUM</name>
<sequence length="170" mass="18101">MRPPRHPGRAATPTRSGGRRRAPPPTASIGATRGRPPGQRGRAAPRRRRSAAVQCAAPCIRVTVVARAVLPILYPFFHGTAPPGAIRRPNLRCTSATPAVISSAAGGGAFTSKEATLVWLARAGHGVVLGGALADAIFFFFFRSSPLVLDYCVPRAQHHRICPPHHHPLH</sequence>
<dbReference type="EMBL" id="KV918799">
    <property type="protein sequence ID" value="OSX79037.1"/>
    <property type="molecule type" value="Genomic_DNA"/>
</dbReference>
<reference evidence="2 3" key="1">
    <citation type="submission" date="2017-03" db="EMBL/GenBank/DDBJ databases">
        <title>WGS assembly of Porphyra umbilicalis.</title>
        <authorList>
            <person name="Brawley S.H."/>
            <person name="Blouin N.A."/>
            <person name="Ficko-Blean E."/>
            <person name="Wheeler G.L."/>
            <person name="Lohr M."/>
            <person name="Goodson H.V."/>
            <person name="Jenkins J.W."/>
            <person name="Blaby-Haas C.E."/>
            <person name="Helliwell K.E."/>
            <person name="Chan C."/>
            <person name="Marriage T."/>
            <person name="Bhattacharya D."/>
            <person name="Klein A.S."/>
            <person name="Badis Y."/>
            <person name="Brodie J."/>
            <person name="Cao Y."/>
            <person name="Collen J."/>
            <person name="Dittami S.M."/>
            <person name="Gachon C.M."/>
            <person name="Green B.R."/>
            <person name="Karpowicz S."/>
            <person name="Kim J.W."/>
            <person name="Kudahl U."/>
            <person name="Lin S."/>
            <person name="Michel G."/>
            <person name="Mittag M."/>
            <person name="Olson B.J."/>
            <person name="Pangilinan J."/>
            <person name="Peng Y."/>
            <person name="Qiu H."/>
            <person name="Shu S."/>
            <person name="Singer J.T."/>
            <person name="Smith A.G."/>
            <person name="Sprecher B.N."/>
            <person name="Wagner V."/>
            <person name="Wang W."/>
            <person name="Wang Z.-Y."/>
            <person name="Yan J."/>
            <person name="Yarish C."/>
            <person name="Zoeuner-Riek S."/>
            <person name="Zhuang Y."/>
            <person name="Zou Y."/>
            <person name="Lindquist E.A."/>
            <person name="Grimwood J."/>
            <person name="Barry K."/>
            <person name="Rokhsar D.S."/>
            <person name="Schmutz J."/>
            <person name="Stiller J.W."/>
            <person name="Grossman A.R."/>
            <person name="Prochnik S.E."/>
        </authorList>
    </citation>
    <scope>NUCLEOTIDE SEQUENCE [LARGE SCALE GENOMIC DNA]</scope>
    <source>
        <strain evidence="2">4086291</strain>
    </source>
</reference>
<gene>
    <name evidence="2" type="ORF">BU14_0091s0017</name>
</gene>
<feature type="region of interest" description="Disordered" evidence="1">
    <location>
        <begin position="1"/>
        <end position="49"/>
    </location>
</feature>
<evidence type="ECO:0000313" key="3">
    <source>
        <dbReference type="Proteomes" id="UP000218209"/>
    </source>
</evidence>
<evidence type="ECO:0000313" key="2">
    <source>
        <dbReference type="EMBL" id="OSX79037.1"/>
    </source>
</evidence>